<dbReference type="eggNOG" id="ENOG5030A99">
    <property type="taxonomic scope" value="Bacteria"/>
</dbReference>
<organism evidence="1 2">
    <name type="scientific">Pediococcus claussenii (strain ATCC BAA-344 / DSM 14800 / JCM 18046 / KCTC 3811 / LMG 21948 / P06)</name>
    <dbReference type="NCBI Taxonomy" id="701521"/>
    <lineage>
        <taxon>Bacteria</taxon>
        <taxon>Bacillati</taxon>
        <taxon>Bacillota</taxon>
        <taxon>Bacilli</taxon>
        <taxon>Lactobacillales</taxon>
        <taxon>Lactobacillaceae</taxon>
        <taxon>Pediococcus</taxon>
    </lineage>
</organism>
<dbReference type="EMBL" id="CP003137">
    <property type="protein sequence ID" value="AEV95582.1"/>
    <property type="molecule type" value="Genomic_DNA"/>
</dbReference>
<name>G8PEH3_PEDCP</name>
<reference evidence="1 2" key="1">
    <citation type="journal article" date="2012" name="J. Bacteriol.">
        <title>Complete Genome Sequence of the Beer Spoilage Organism Pediococcus claussenii ATCC BAA-344T.</title>
        <authorList>
            <person name="Pittet V."/>
            <person name="Abegunde T."/>
            <person name="Marfleet T."/>
            <person name="Haakensen M."/>
            <person name="Morrow K."/>
            <person name="Jayaprakash T."/>
            <person name="Schroeder K."/>
            <person name="Trost B."/>
            <person name="Byrns S."/>
            <person name="Bergsveinson J."/>
            <person name="Kusalik A."/>
            <person name="Ziola B."/>
        </authorList>
    </citation>
    <scope>NUCLEOTIDE SEQUENCE [LARGE SCALE GENOMIC DNA]</scope>
    <source>
        <strain evidence="1 2">ATCC BAA-344</strain>
    </source>
</reference>
<dbReference type="RefSeq" id="WP_014215776.1">
    <property type="nucleotide sequence ID" value="NC_016605.1"/>
</dbReference>
<evidence type="ECO:0000313" key="1">
    <source>
        <dbReference type="EMBL" id="AEV95582.1"/>
    </source>
</evidence>
<accession>G8PEH3</accession>
<evidence type="ECO:0000313" key="2">
    <source>
        <dbReference type="Proteomes" id="UP000005444"/>
    </source>
</evidence>
<sequence length="144" mass="16249">MFESFRLIRGYQIDLTDRTTVNHLLNSVNTNDSDGYVKNYFEPLIKNISSFVNRKIYLPAGGPNNTLILVCSKGKVSYSVFNLSARMNDSLDVAGVNATVKQLDTHSYTVMIKDKNIKKNYLQSQLEICKSIDPQAQFSINTSK</sequence>
<protein>
    <submittedName>
        <fullName evidence="1">Uncharacterized protein</fullName>
    </submittedName>
</protein>
<dbReference type="AlphaFoldDB" id="G8PEH3"/>
<gene>
    <name evidence="1" type="ordered locus">PECL_1356</name>
</gene>
<dbReference type="KEGG" id="pce:PECL_1356"/>
<dbReference type="Proteomes" id="UP000005444">
    <property type="component" value="Chromosome"/>
</dbReference>
<proteinExistence type="predicted"/>
<keyword evidence="2" id="KW-1185">Reference proteome</keyword>
<dbReference type="HOGENOM" id="CLU_1794648_0_0_9"/>
<dbReference type="PATRIC" id="fig|701521.8.peg.1261"/>